<dbReference type="EMBL" id="JAEFCI010000451">
    <property type="protein sequence ID" value="KAG5463542.1"/>
    <property type="molecule type" value="Genomic_DNA"/>
</dbReference>
<evidence type="ECO:0000256" key="3">
    <source>
        <dbReference type="ARBA" id="ARBA00022692"/>
    </source>
</evidence>
<gene>
    <name evidence="8" type="ORF">BJ554DRAFT_6638</name>
</gene>
<dbReference type="PANTHER" id="PTHR23513">
    <property type="entry name" value="INTEGRAL MEMBRANE EFFLUX PROTEIN-RELATED"/>
    <property type="match status" value="1"/>
</dbReference>
<evidence type="ECO:0000256" key="6">
    <source>
        <dbReference type="SAM" id="MobiDB-lite"/>
    </source>
</evidence>
<proteinExistence type="predicted"/>
<evidence type="ECO:0000256" key="1">
    <source>
        <dbReference type="ARBA" id="ARBA00004651"/>
    </source>
</evidence>
<keyword evidence="5 7" id="KW-0472">Membrane</keyword>
<evidence type="ECO:0000256" key="4">
    <source>
        <dbReference type="ARBA" id="ARBA00022989"/>
    </source>
</evidence>
<organism evidence="8 9">
    <name type="scientific">Olpidium bornovanus</name>
    <dbReference type="NCBI Taxonomy" id="278681"/>
    <lineage>
        <taxon>Eukaryota</taxon>
        <taxon>Fungi</taxon>
        <taxon>Fungi incertae sedis</taxon>
        <taxon>Olpidiomycota</taxon>
        <taxon>Olpidiomycotina</taxon>
        <taxon>Olpidiomycetes</taxon>
        <taxon>Olpidiales</taxon>
        <taxon>Olpidiaceae</taxon>
        <taxon>Olpidium</taxon>
    </lineage>
</organism>
<sequence length="308" mass="33262">PAADTTAKRRLPILAELKEIVSAFVYSVWLGAKLVMGRRSLAWLVFSYSLPLVLHRYLENVVFAQYAAQGLGVPSSQQKLVAGANLGELAGALFVFLFSRAVATPLPWLRLDAITLAVVWIFPLADPLGLGISVETWVWCLFPVMLVVSFGWAAGDCSLVAFVQSHIAAEPERDARASALASVMAFLYMLYIVLFAVIAPLMGSVLDAFLAPVTLQFGSTTPPVEVRLPVVREAMFYTAGVFMTCCGVFILASTFVPRGALAFNPKMIGEDRKSRSDAEGGAPASPMVVSQEKRTEGPTSPTNEELRS</sequence>
<name>A0A8H8A1Z2_9FUNG</name>
<feature type="transmembrane region" description="Helical" evidence="7">
    <location>
        <begin position="234"/>
        <end position="256"/>
    </location>
</feature>
<evidence type="ECO:0000256" key="5">
    <source>
        <dbReference type="ARBA" id="ARBA00023136"/>
    </source>
</evidence>
<keyword evidence="2" id="KW-1003">Cell membrane</keyword>
<feature type="transmembrane region" description="Helical" evidence="7">
    <location>
        <begin position="111"/>
        <end position="130"/>
    </location>
</feature>
<keyword evidence="3 7" id="KW-0812">Transmembrane</keyword>
<accession>A0A8H8A1Z2</accession>
<reference evidence="8 9" key="1">
    <citation type="journal article" name="Sci. Rep.">
        <title>Genome-scale phylogenetic analyses confirm Olpidium as the closest living zoosporic fungus to the non-flagellated, terrestrial fungi.</title>
        <authorList>
            <person name="Chang Y."/>
            <person name="Rochon D."/>
            <person name="Sekimoto S."/>
            <person name="Wang Y."/>
            <person name="Chovatia M."/>
            <person name="Sandor L."/>
            <person name="Salamov A."/>
            <person name="Grigoriev I.V."/>
            <person name="Stajich J.E."/>
            <person name="Spatafora J.W."/>
        </authorList>
    </citation>
    <scope>NUCLEOTIDE SEQUENCE [LARGE SCALE GENOMIC DNA]</scope>
    <source>
        <strain evidence="8">S191</strain>
    </source>
</reference>
<dbReference type="AlphaFoldDB" id="A0A8H8A1Z2"/>
<comment type="caution">
    <text evidence="8">The sequence shown here is derived from an EMBL/GenBank/DDBJ whole genome shotgun (WGS) entry which is preliminary data.</text>
</comment>
<evidence type="ECO:0000313" key="8">
    <source>
        <dbReference type="EMBL" id="KAG5463542.1"/>
    </source>
</evidence>
<feature type="non-terminal residue" evidence="8">
    <location>
        <position position="1"/>
    </location>
</feature>
<feature type="transmembrane region" description="Helical" evidence="7">
    <location>
        <begin position="41"/>
        <end position="58"/>
    </location>
</feature>
<dbReference type="GO" id="GO:0005886">
    <property type="term" value="C:plasma membrane"/>
    <property type="evidence" value="ECO:0007669"/>
    <property type="project" value="UniProtKB-SubCell"/>
</dbReference>
<feature type="region of interest" description="Disordered" evidence="6">
    <location>
        <begin position="271"/>
        <end position="308"/>
    </location>
</feature>
<feature type="compositionally biased region" description="Polar residues" evidence="6">
    <location>
        <begin position="297"/>
        <end position="308"/>
    </location>
</feature>
<evidence type="ECO:0000313" key="9">
    <source>
        <dbReference type="Proteomes" id="UP000673691"/>
    </source>
</evidence>
<dbReference type="PANTHER" id="PTHR23513:SF6">
    <property type="entry name" value="MAJOR FACILITATOR SUPERFAMILY ASSOCIATED DOMAIN-CONTAINING PROTEIN"/>
    <property type="match status" value="1"/>
</dbReference>
<dbReference type="Proteomes" id="UP000673691">
    <property type="component" value="Unassembled WGS sequence"/>
</dbReference>
<feature type="transmembrane region" description="Helical" evidence="7">
    <location>
        <begin position="78"/>
        <end position="99"/>
    </location>
</feature>
<protein>
    <submittedName>
        <fullName evidence="8">Uncharacterized protein</fullName>
    </submittedName>
</protein>
<comment type="subcellular location">
    <subcellularLocation>
        <location evidence="1">Cell membrane</location>
        <topology evidence="1">Multi-pass membrane protein</topology>
    </subcellularLocation>
</comment>
<keyword evidence="9" id="KW-1185">Reference proteome</keyword>
<feature type="transmembrane region" description="Helical" evidence="7">
    <location>
        <begin position="175"/>
        <end position="202"/>
    </location>
</feature>
<feature type="transmembrane region" description="Helical" evidence="7">
    <location>
        <begin position="136"/>
        <end position="163"/>
    </location>
</feature>
<keyword evidence="4 7" id="KW-1133">Transmembrane helix</keyword>
<evidence type="ECO:0000256" key="2">
    <source>
        <dbReference type="ARBA" id="ARBA00022475"/>
    </source>
</evidence>
<evidence type="ECO:0000256" key="7">
    <source>
        <dbReference type="SAM" id="Phobius"/>
    </source>
</evidence>
<dbReference type="OrthoDB" id="5344169at2759"/>